<accession>A0A840XT83</accession>
<evidence type="ECO:0000313" key="4">
    <source>
        <dbReference type="EMBL" id="MBB5691765.1"/>
    </source>
</evidence>
<evidence type="ECO:0000259" key="2">
    <source>
        <dbReference type="PROSITE" id="PS51192"/>
    </source>
</evidence>
<dbReference type="PROSITE" id="PS51194">
    <property type="entry name" value="HELICASE_CTER"/>
    <property type="match status" value="1"/>
</dbReference>
<dbReference type="InterPro" id="IPR001650">
    <property type="entry name" value="Helicase_C-like"/>
</dbReference>
<feature type="domain" description="Helicase C-terminal" evidence="3">
    <location>
        <begin position="1432"/>
        <end position="1571"/>
    </location>
</feature>
<keyword evidence="4" id="KW-0067">ATP-binding</keyword>
<gene>
    <name evidence="4" type="ORF">FHS88_003926</name>
</gene>
<dbReference type="GO" id="GO:0016787">
    <property type="term" value="F:hydrolase activity"/>
    <property type="evidence" value="ECO:0007669"/>
    <property type="project" value="InterPro"/>
</dbReference>
<evidence type="ECO:0000256" key="1">
    <source>
        <dbReference type="SAM" id="MobiDB-lite"/>
    </source>
</evidence>
<dbReference type="PROSITE" id="PS51192">
    <property type="entry name" value="HELICASE_ATP_BIND_1"/>
    <property type="match status" value="1"/>
</dbReference>
<feature type="domain" description="Helicase ATP-binding" evidence="2">
    <location>
        <begin position="1184"/>
        <end position="1365"/>
    </location>
</feature>
<dbReference type="PANTHER" id="PTHR47396:SF1">
    <property type="entry name" value="ATP-DEPENDENT HELICASE IRC3-RELATED"/>
    <property type="match status" value="1"/>
</dbReference>
<dbReference type="Pfam" id="PF00271">
    <property type="entry name" value="Helicase_C"/>
    <property type="match status" value="1"/>
</dbReference>
<keyword evidence="5" id="KW-1185">Reference proteome</keyword>
<protein>
    <submittedName>
        <fullName evidence="4">Superfamily II DNA or RNA helicase</fullName>
    </submittedName>
</protein>
<dbReference type="NCBIfam" id="NF047352">
    <property type="entry name" value="P_loop_sacsin"/>
    <property type="match status" value="1"/>
</dbReference>
<dbReference type="SMART" id="SM00487">
    <property type="entry name" value="DEXDc"/>
    <property type="match status" value="1"/>
</dbReference>
<dbReference type="Gene3D" id="3.40.50.300">
    <property type="entry name" value="P-loop containing nucleotide triphosphate hydrolases"/>
    <property type="match status" value="2"/>
</dbReference>
<sequence>MQDLAAYLDELCQRTRAGWTANPDLVEVDARREANLLSTGYGDRQIAELVQNAADAAMRSASARIELRLTASHLYAANTGDPVSPEGVRALINGDLSPKGGEEIGRFGLGFRSLLRLGGRVDVHSAGIAFRFDPAWCSAEARRAGGLPPEVPAPGFRLAQRLDAAAERAADPMLAELRGWADTVIRADLAAPDAAEAMRREMDRFPAEFLLFAVPDIQLDLLLPDGARCLRRRRRGALMRLRDGDRASSWRLFQERVTIDDEAARRDAGALQARDAVTITWAVPLRGPRRGGQLWNAFPTRTASVVPGILDTRWKLNSDRTALTGEDWNAALMRRAATLIARSLPALVRNADLGLPLEALPRELERRDEPAAPLHDALWQAVRDIAFLSDGTGGLRRPTELHRPPLDDSTLQERWETVAATEQRAATVHHACISSADRRPRLERLARALRDGGIERDEEGKAEEFHGREEASPEQEMPCLARWAPEHWLAAIADPAPERGREAVLLASDLHSRNELHLHRLRALAIIPTEEGGLASASNMVLPGGAVPRGRKAVHPELVADQAVREALEQVFRIGRMDDAAWRMLLEQTWGANGAPSRQDWGAGWDLLLSAPEPVRRDFVATRADRLRFLTRAGTWCTRDDVLLPGCIVTEEEAQAHAKVLLDPAFADRASSILADLGIGDTPPDERRKEERMGWPAPPWLASLDSDAAAFYRKTQRPATSPQSDTLGYLRPVEHPAGLGLLAKLERGGKARLTQLFLERLRKTPTQKCMVGGRGSEATRNRYLPIPAPDPAAWCLWKEGMVELGGTCVQLADIMALLRALTEEERTAFGSLLPDDVPLRERWVKDWPEPGGSSASAWQALLHPDFGMSPDERRAVWEAAARRGFFPQRVRWRPDASAVPLTEILVSSSADDLALAENAGIPCVVLARDAADAWVKQGARDASKDIETRAIGAPADWIAAGRYIPGLADFIQGEGPAIGFVERVERRLMHVATPGDILTDGDRILVSRSWTEQTPWQEVLRRLLEAVAAVSPLSKPFEELFAKLDRSEADRRRAAVREAADLPHRLLRAVRNPAALMSRLPDAARDALEQEVSDLRLANVFLDVNGSAALRVLTEELRDFGLSPPTRWGTDDARQFVQALGFPVSFAGAARPRLAAEELIPGPQPLPPLHDYQEDVLHELDGLLTSAADRRRAVLSLPTGAGKTRVAVEAAVRAVLSGGGQRPLVLWVAQTEELGEQSVDAFRRVWRAKGSPEADLRVVRLWGGQPTPPEGEPDRPTVVVTLIQTARTRIPQNGLHWLRAARMIIVDESHHGIARSYTEVLDALGVATGQKRSRDQEPVLLGLTATPFRSGDQEESERLAQRFDCRVVPREQAALHQTLRNREFLADVVMEPITFTQPFPLTAEEREHFETFEDLPTSALERLSKQADRNDAIEQAIEQAPERSILLFANSVAHAVALTARLSLRGIRARAVSSETDLSARREAVAAFRRGEVRVVCNAAVFTTGFDAPGVEMILISRPVFSPVRFMQMVGRGLRGPKNGGTSKCRVVTVRDNIDVYRGRDPLEWWRRYYE</sequence>
<dbReference type="Proteomes" id="UP000562254">
    <property type="component" value="Unassembled WGS sequence"/>
</dbReference>
<feature type="region of interest" description="Disordered" evidence="1">
    <location>
        <begin position="453"/>
        <end position="476"/>
    </location>
</feature>
<dbReference type="InterPro" id="IPR014001">
    <property type="entry name" value="Helicase_ATP-bd"/>
</dbReference>
<dbReference type="GO" id="GO:0005524">
    <property type="term" value="F:ATP binding"/>
    <property type="evidence" value="ECO:0007669"/>
    <property type="project" value="InterPro"/>
</dbReference>
<dbReference type="SUPFAM" id="SSF55874">
    <property type="entry name" value="ATPase domain of HSP90 chaperone/DNA topoisomerase II/histidine kinase"/>
    <property type="match status" value="1"/>
</dbReference>
<proteinExistence type="predicted"/>
<keyword evidence="4" id="KW-0547">Nucleotide-binding</keyword>
<dbReference type="EMBL" id="JACIJE010000016">
    <property type="protein sequence ID" value="MBB5691765.1"/>
    <property type="molecule type" value="Genomic_DNA"/>
</dbReference>
<evidence type="ECO:0000313" key="5">
    <source>
        <dbReference type="Proteomes" id="UP000562254"/>
    </source>
</evidence>
<feature type="compositionally biased region" description="Basic and acidic residues" evidence="1">
    <location>
        <begin position="453"/>
        <end position="471"/>
    </location>
</feature>
<evidence type="ECO:0000259" key="3">
    <source>
        <dbReference type="PROSITE" id="PS51194"/>
    </source>
</evidence>
<reference evidence="4 5" key="1">
    <citation type="submission" date="2020-08" db="EMBL/GenBank/DDBJ databases">
        <title>Genomic Encyclopedia of Type Strains, Phase IV (KMG-IV): sequencing the most valuable type-strain genomes for metagenomic binning, comparative biology and taxonomic classification.</title>
        <authorList>
            <person name="Goeker M."/>
        </authorList>
    </citation>
    <scope>NUCLEOTIDE SEQUENCE [LARGE SCALE GENOMIC DNA]</scope>
    <source>
        <strain evidence="4 5">DSM 25895</strain>
    </source>
</reference>
<dbReference type="InterPro" id="IPR006935">
    <property type="entry name" value="Helicase/UvrB_N"/>
</dbReference>
<dbReference type="InterPro" id="IPR036890">
    <property type="entry name" value="HATPase_C_sf"/>
</dbReference>
<keyword evidence="4" id="KW-0378">Hydrolase</keyword>
<name>A0A840XT83_9PROT</name>
<dbReference type="SUPFAM" id="SSF52540">
    <property type="entry name" value="P-loop containing nucleoside triphosphate hydrolases"/>
    <property type="match status" value="1"/>
</dbReference>
<comment type="caution">
    <text evidence="4">The sequence shown here is derived from an EMBL/GenBank/DDBJ whole genome shotgun (WGS) entry which is preliminary data.</text>
</comment>
<dbReference type="Pfam" id="PF04851">
    <property type="entry name" value="ResIII"/>
    <property type="match status" value="1"/>
</dbReference>
<organism evidence="4 5">
    <name type="scientific">Neoroseomonas alkaliterrae</name>
    <dbReference type="NCBI Taxonomy" id="1452450"/>
    <lineage>
        <taxon>Bacteria</taxon>
        <taxon>Pseudomonadati</taxon>
        <taxon>Pseudomonadota</taxon>
        <taxon>Alphaproteobacteria</taxon>
        <taxon>Acetobacterales</taxon>
        <taxon>Acetobacteraceae</taxon>
        <taxon>Neoroseomonas</taxon>
    </lineage>
</organism>
<dbReference type="InterPro" id="IPR050742">
    <property type="entry name" value="Helicase_Restrict-Modif_Enz"/>
</dbReference>
<dbReference type="GO" id="GO:0003677">
    <property type="term" value="F:DNA binding"/>
    <property type="evidence" value="ECO:0007669"/>
    <property type="project" value="InterPro"/>
</dbReference>
<dbReference type="PANTHER" id="PTHR47396">
    <property type="entry name" value="TYPE I RESTRICTION ENZYME ECOKI R PROTEIN"/>
    <property type="match status" value="1"/>
</dbReference>
<dbReference type="GO" id="GO:0004386">
    <property type="term" value="F:helicase activity"/>
    <property type="evidence" value="ECO:0007669"/>
    <property type="project" value="UniProtKB-KW"/>
</dbReference>
<dbReference type="GO" id="GO:0005829">
    <property type="term" value="C:cytosol"/>
    <property type="evidence" value="ECO:0007669"/>
    <property type="project" value="TreeGrafter"/>
</dbReference>
<keyword evidence="4" id="KW-0347">Helicase</keyword>
<dbReference type="InterPro" id="IPR027417">
    <property type="entry name" value="P-loop_NTPase"/>
</dbReference>
<dbReference type="SMART" id="SM00490">
    <property type="entry name" value="HELICc"/>
    <property type="match status" value="1"/>
</dbReference>
<dbReference type="RefSeq" id="WP_184487149.1">
    <property type="nucleotide sequence ID" value="NZ_JAAEDJ010000022.1"/>
</dbReference>